<dbReference type="EMBL" id="MW343794">
    <property type="protein sequence ID" value="QQG33667.1"/>
    <property type="molecule type" value="Genomic_DNA"/>
</dbReference>
<proteinExistence type="predicted"/>
<reference evidence="1 2" key="1">
    <citation type="submission" date="2020-12" db="EMBL/GenBank/DDBJ databases">
        <authorList>
            <person name="Luo D."/>
            <person name="Li C."/>
            <person name="Zeng H."/>
        </authorList>
    </citation>
    <scope>NUCLEOTIDE SEQUENCE [LARGE SCALE GENOMIC DNA]</scope>
</reference>
<organism evidence="1 2">
    <name type="scientific">Cronobacter phage A24</name>
    <dbReference type="NCBI Taxonomy" id="2795745"/>
    <lineage>
        <taxon>Viruses</taxon>
        <taxon>Duplodnaviria</taxon>
        <taxon>Heunggongvirae</taxon>
        <taxon>Uroviricota</taxon>
        <taxon>Caudoviricetes</taxon>
        <taxon>Grimontviridae</taxon>
        <taxon>Crifsvirus</taxon>
        <taxon>Crifsvirus A24</taxon>
    </lineage>
</organism>
<accession>A0A7T5QXP3</accession>
<sequence length="70" mass="7765">MSLAKEFMDFIVDNEIPLSDRAAALIGKLGVADEELEWLSCLNAAGVDNWEGCDYAADLLRERNNECEAE</sequence>
<dbReference type="GeneID" id="77948177"/>
<evidence type="ECO:0000313" key="1">
    <source>
        <dbReference type="EMBL" id="QQG33667.1"/>
    </source>
</evidence>
<dbReference type="RefSeq" id="YP_010671915.1">
    <property type="nucleotide sequence ID" value="NC_070973.1"/>
</dbReference>
<dbReference type="Proteomes" id="UP000595896">
    <property type="component" value="Segment"/>
</dbReference>
<protein>
    <submittedName>
        <fullName evidence="1">Uncharacterized protein</fullName>
    </submittedName>
</protein>
<name>A0A7T5QXP3_9CAUD</name>
<keyword evidence="2" id="KW-1185">Reference proteome</keyword>
<dbReference type="Pfam" id="PF25708">
    <property type="entry name" value="Phage_T7_Gp5_9"/>
    <property type="match status" value="1"/>
</dbReference>
<dbReference type="KEGG" id="vg:77948177"/>
<evidence type="ECO:0000313" key="2">
    <source>
        <dbReference type="Proteomes" id="UP000595896"/>
    </source>
</evidence>
<dbReference type="InterPro" id="IPR058007">
    <property type="entry name" value="Gp5.9"/>
</dbReference>